<comment type="caution">
    <text evidence="2">The sequence shown here is derived from an EMBL/GenBank/DDBJ whole genome shotgun (WGS) entry which is preliminary data.</text>
</comment>
<feature type="region of interest" description="Disordered" evidence="1">
    <location>
        <begin position="1"/>
        <end position="22"/>
    </location>
</feature>
<accession>A0A069QE95</accession>
<dbReference type="AlphaFoldDB" id="A0A069QE95"/>
<dbReference type="HOGENOM" id="CLU_046268_0_0_10"/>
<dbReference type="eggNOG" id="ENOG502Z8M1">
    <property type="taxonomic scope" value="Bacteria"/>
</dbReference>
<evidence type="ECO:0008006" key="4">
    <source>
        <dbReference type="Google" id="ProtNLM"/>
    </source>
</evidence>
<dbReference type="InterPro" id="IPR032627">
    <property type="entry name" value="DUF4876"/>
</dbReference>
<evidence type="ECO:0000313" key="2">
    <source>
        <dbReference type="EMBL" id="KDR51007.1"/>
    </source>
</evidence>
<keyword evidence="3" id="KW-1185">Reference proteome</keyword>
<evidence type="ECO:0000313" key="3">
    <source>
        <dbReference type="Proteomes" id="UP000027442"/>
    </source>
</evidence>
<organism evidence="2 3">
    <name type="scientific">Hoylesella loescheii DSM 19665 = JCM 12249 = ATCC 15930</name>
    <dbReference type="NCBI Taxonomy" id="1122985"/>
    <lineage>
        <taxon>Bacteria</taxon>
        <taxon>Pseudomonadati</taxon>
        <taxon>Bacteroidota</taxon>
        <taxon>Bacteroidia</taxon>
        <taxon>Bacteroidales</taxon>
        <taxon>Prevotellaceae</taxon>
        <taxon>Hoylesella</taxon>
    </lineage>
</organism>
<sequence length="468" mass="52210">MALHSALHKRHKPQQIHNKMKQTRRWGNRIALLLTMAMAVFFTACSEDETPEVSSASVKVNVKIDKAFEKAKAQKVAITLRNTNTGKETAYETTINGTVQLPNLPVDMYDITASYTLPASEYSEITGEKSTEDVLFSAAATGVQLQPNKETTIDLELTTSTTDNFVLKTIYYAGSDSKKAAGEDDRFIEIYNNSSRTLYADSLCLALTTMNRYGFLADGKPHPWKDKNIYITSNGTFDWSKSEGMADTEGANSKYVYGDVVIMVPGSGKDYPVKPGESFIIAPFAQNYKEPFTTSSGKQVTPEWPDSTLDLSKAEFDVVYPGYEVLDNKSAANMVIIKKGSNKYMRPSRNGKEGYVIFRHPSPSKLPEYRRPYIDAKKGNHFTYMQIPNASIIDAVEVINPNADGYVSPKAFQKSLDASYAFSKPDYSFRCITRKVSRVNDGRRILQDLNNSALDFVQMIPNPKAFAK</sequence>
<protein>
    <recommendedName>
        <fullName evidence="4">DUF4876 domain-containing protein</fullName>
    </recommendedName>
</protein>
<gene>
    <name evidence="2" type="ORF">HMPREF1991_02961</name>
</gene>
<dbReference type="Proteomes" id="UP000027442">
    <property type="component" value="Unassembled WGS sequence"/>
</dbReference>
<dbReference type="PATRIC" id="fig|1122985.7.peg.3065"/>
<name>A0A069QE95_HOYLO</name>
<reference evidence="2 3" key="1">
    <citation type="submission" date="2013-08" db="EMBL/GenBank/DDBJ databases">
        <authorList>
            <person name="Weinstock G."/>
            <person name="Sodergren E."/>
            <person name="Wylie T."/>
            <person name="Fulton L."/>
            <person name="Fulton R."/>
            <person name="Fronick C."/>
            <person name="O'Laughlin M."/>
            <person name="Godfrey J."/>
            <person name="Miner T."/>
            <person name="Herter B."/>
            <person name="Appelbaum E."/>
            <person name="Cordes M."/>
            <person name="Lek S."/>
            <person name="Wollam A."/>
            <person name="Pepin K.H."/>
            <person name="Palsikar V.B."/>
            <person name="Mitreva M."/>
            <person name="Wilson R.K."/>
        </authorList>
    </citation>
    <scope>NUCLEOTIDE SEQUENCE [LARGE SCALE GENOMIC DNA]</scope>
    <source>
        <strain evidence="2 3">ATCC 15930</strain>
    </source>
</reference>
<dbReference type="Pfam" id="PF16215">
    <property type="entry name" value="DUF4876"/>
    <property type="match status" value="1"/>
</dbReference>
<evidence type="ECO:0000256" key="1">
    <source>
        <dbReference type="SAM" id="MobiDB-lite"/>
    </source>
</evidence>
<proteinExistence type="predicted"/>
<dbReference type="EMBL" id="JNGW01000128">
    <property type="protein sequence ID" value="KDR51007.1"/>
    <property type="molecule type" value="Genomic_DNA"/>
</dbReference>